<dbReference type="AlphaFoldDB" id="A0A4R0JKS4"/>
<sequence>MTELPVRTFRAVEPIADDTVVPYYFSDRKIRVSIARVGGRLYAFDDLCTCGDQSCPLSGGLLTGRTVMCQCHGSRYDVTNGAVVNGPAVKPLKVYEVQDRDSEIAIRL</sequence>
<organism evidence="6 7">
    <name type="scientific">Kribbella pittospori</name>
    <dbReference type="NCBI Taxonomy" id="722689"/>
    <lineage>
        <taxon>Bacteria</taxon>
        <taxon>Bacillati</taxon>
        <taxon>Actinomycetota</taxon>
        <taxon>Actinomycetes</taxon>
        <taxon>Propionibacteriales</taxon>
        <taxon>Kribbellaceae</taxon>
        <taxon>Kribbella</taxon>
    </lineage>
</organism>
<accession>A0A4R0JKS4</accession>
<name>A0A4R0JKS4_9ACTN</name>
<dbReference type="SUPFAM" id="SSF50022">
    <property type="entry name" value="ISP domain"/>
    <property type="match status" value="1"/>
</dbReference>
<comment type="caution">
    <text evidence="6">The sequence shown here is derived from an EMBL/GenBank/DDBJ whole genome shotgun (WGS) entry which is preliminary data.</text>
</comment>
<dbReference type="OrthoDB" id="147178at2"/>
<reference evidence="6 7" key="1">
    <citation type="submission" date="2019-02" db="EMBL/GenBank/DDBJ databases">
        <title>Kribbella capetownensis sp. nov. and Kribbella speibonae sp. nov., isolated from soil.</title>
        <authorList>
            <person name="Curtis S.M."/>
            <person name="Norton I."/>
            <person name="Everest G.J."/>
            <person name="Meyers P.R."/>
        </authorList>
    </citation>
    <scope>NUCLEOTIDE SEQUENCE [LARGE SCALE GENOMIC DNA]</scope>
    <source>
        <strain evidence="6 7">NRRL B-24813</strain>
    </source>
</reference>
<evidence type="ECO:0000313" key="6">
    <source>
        <dbReference type="EMBL" id="TCC45368.1"/>
    </source>
</evidence>
<dbReference type="GO" id="GO:0046872">
    <property type="term" value="F:metal ion binding"/>
    <property type="evidence" value="ECO:0007669"/>
    <property type="project" value="UniProtKB-KW"/>
</dbReference>
<feature type="domain" description="Rieske" evidence="5">
    <location>
        <begin position="7"/>
        <end position="106"/>
    </location>
</feature>
<evidence type="ECO:0000259" key="5">
    <source>
        <dbReference type="PROSITE" id="PS51296"/>
    </source>
</evidence>
<gene>
    <name evidence="6" type="ORF">E0H73_44930</name>
</gene>
<evidence type="ECO:0000256" key="1">
    <source>
        <dbReference type="ARBA" id="ARBA00022714"/>
    </source>
</evidence>
<dbReference type="PROSITE" id="PS51296">
    <property type="entry name" value="RIESKE"/>
    <property type="match status" value="1"/>
</dbReference>
<evidence type="ECO:0000256" key="4">
    <source>
        <dbReference type="ARBA" id="ARBA00023014"/>
    </source>
</evidence>
<dbReference type="Pfam" id="PF00355">
    <property type="entry name" value="Rieske"/>
    <property type="match status" value="1"/>
</dbReference>
<dbReference type="Gene3D" id="2.102.10.10">
    <property type="entry name" value="Rieske [2Fe-2S] iron-sulphur domain"/>
    <property type="match status" value="1"/>
</dbReference>
<dbReference type="InterPro" id="IPR036922">
    <property type="entry name" value="Rieske_2Fe-2S_sf"/>
</dbReference>
<dbReference type="EMBL" id="SJKB01000039">
    <property type="protein sequence ID" value="TCC45368.1"/>
    <property type="molecule type" value="Genomic_DNA"/>
</dbReference>
<dbReference type="GO" id="GO:0004497">
    <property type="term" value="F:monooxygenase activity"/>
    <property type="evidence" value="ECO:0007669"/>
    <property type="project" value="UniProtKB-ARBA"/>
</dbReference>
<dbReference type="GO" id="GO:0051537">
    <property type="term" value="F:2 iron, 2 sulfur cluster binding"/>
    <property type="evidence" value="ECO:0007669"/>
    <property type="project" value="UniProtKB-KW"/>
</dbReference>
<keyword evidence="2" id="KW-0479">Metal-binding</keyword>
<evidence type="ECO:0000256" key="3">
    <source>
        <dbReference type="ARBA" id="ARBA00023004"/>
    </source>
</evidence>
<dbReference type="CDD" id="cd03467">
    <property type="entry name" value="Rieske"/>
    <property type="match status" value="1"/>
</dbReference>
<evidence type="ECO:0000313" key="7">
    <source>
        <dbReference type="Proteomes" id="UP000291144"/>
    </source>
</evidence>
<evidence type="ECO:0000256" key="2">
    <source>
        <dbReference type="ARBA" id="ARBA00022723"/>
    </source>
</evidence>
<dbReference type="GO" id="GO:0016705">
    <property type="term" value="F:oxidoreductase activity, acting on paired donors, with incorporation or reduction of molecular oxygen"/>
    <property type="evidence" value="ECO:0007669"/>
    <property type="project" value="UniProtKB-ARBA"/>
</dbReference>
<dbReference type="RefSeq" id="WP_131367362.1">
    <property type="nucleotide sequence ID" value="NZ_SJKB01000039.1"/>
</dbReference>
<dbReference type="Proteomes" id="UP000291144">
    <property type="component" value="Unassembled WGS sequence"/>
</dbReference>
<proteinExistence type="predicted"/>
<protein>
    <submittedName>
        <fullName evidence="6">Rieske (2Fe-2S) protein</fullName>
    </submittedName>
</protein>
<keyword evidence="4" id="KW-0411">Iron-sulfur</keyword>
<keyword evidence="3" id="KW-0408">Iron</keyword>
<keyword evidence="7" id="KW-1185">Reference proteome</keyword>
<dbReference type="InterPro" id="IPR017941">
    <property type="entry name" value="Rieske_2Fe-2S"/>
</dbReference>
<keyword evidence="1" id="KW-0001">2Fe-2S</keyword>